<evidence type="ECO:0000256" key="2">
    <source>
        <dbReference type="ARBA" id="ARBA00022737"/>
    </source>
</evidence>
<keyword evidence="4" id="KW-0862">Zinc</keyword>
<dbReference type="SMART" id="SM00355">
    <property type="entry name" value="ZnF_C2H2"/>
    <property type="match status" value="4"/>
</dbReference>
<evidence type="ECO:0000256" key="1">
    <source>
        <dbReference type="ARBA" id="ARBA00022723"/>
    </source>
</evidence>
<dbReference type="GeneID" id="98121771"/>
<keyword evidence="10" id="KW-1185">Reference proteome</keyword>
<feature type="region of interest" description="Disordered" evidence="7">
    <location>
        <begin position="293"/>
        <end position="351"/>
    </location>
</feature>
<gene>
    <name evidence="9" type="ORF">VTJ83DRAFT_1014</name>
</gene>
<keyword evidence="6" id="KW-0175">Coiled coil</keyword>
<feature type="domain" description="C2H2-type" evidence="8">
    <location>
        <begin position="20"/>
        <end position="47"/>
    </location>
</feature>
<comment type="caution">
    <text evidence="9">The sequence shown here is derived from an EMBL/GenBank/DDBJ whole genome shotgun (WGS) entry which is preliminary data.</text>
</comment>
<dbReference type="PROSITE" id="PS00028">
    <property type="entry name" value="ZINC_FINGER_C2H2_1"/>
    <property type="match status" value="1"/>
</dbReference>
<feature type="region of interest" description="Disordered" evidence="7">
    <location>
        <begin position="643"/>
        <end position="685"/>
    </location>
</feature>
<keyword evidence="2" id="KW-0677">Repeat</keyword>
<dbReference type="InterPro" id="IPR050329">
    <property type="entry name" value="GLI_C2H2-zinc-finger"/>
</dbReference>
<dbReference type="InterPro" id="IPR036236">
    <property type="entry name" value="Znf_C2H2_sf"/>
</dbReference>
<evidence type="ECO:0000313" key="9">
    <source>
        <dbReference type="EMBL" id="KAL2271643.1"/>
    </source>
</evidence>
<protein>
    <recommendedName>
        <fullName evidence="8">C2H2-type domain-containing protein</fullName>
    </recommendedName>
</protein>
<evidence type="ECO:0000256" key="6">
    <source>
        <dbReference type="SAM" id="Coils"/>
    </source>
</evidence>
<proteinExistence type="predicted"/>
<evidence type="ECO:0000256" key="7">
    <source>
        <dbReference type="SAM" id="MobiDB-lite"/>
    </source>
</evidence>
<organism evidence="9 10">
    <name type="scientific">Remersonia thermophila</name>
    <dbReference type="NCBI Taxonomy" id="72144"/>
    <lineage>
        <taxon>Eukaryota</taxon>
        <taxon>Fungi</taxon>
        <taxon>Dikarya</taxon>
        <taxon>Ascomycota</taxon>
        <taxon>Pezizomycotina</taxon>
        <taxon>Sordariomycetes</taxon>
        <taxon>Sordariomycetidae</taxon>
        <taxon>Sordariales</taxon>
        <taxon>Sordariales incertae sedis</taxon>
        <taxon>Remersonia</taxon>
    </lineage>
</organism>
<keyword evidence="1" id="KW-0479">Metal-binding</keyword>
<evidence type="ECO:0000256" key="4">
    <source>
        <dbReference type="ARBA" id="ARBA00022833"/>
    </source>
</evidence>
<dbReference type="Gene3D" id="3.30.160.60">
    <property type="entry name" value="Classic Zinc Finger"/>
    <property type="match status" value="1"/>
</dbReference>
<dbReference type="Proteomes" id="UP001600064">
    <property type="component" value="Unassembled WGS sequence"/>
</dbReference>
<feature type="coiled-coil region" evidence="6">
    <location>
        <begin position="534"/>
        <end position="561"/>
    </location>
</feature>
<evidence type="ECO:0000259" key="8">
    <source>
        <dbReference type="PROSITE" id="PS50157"/>
    </source>
</evidence>
<sequence>MSFGAEPSTPATAGAAPGIHACPQCSKSFARLCDLNKHAKSHTRPYKCKEPGCKYNTRGWPTAKELERHYNDKHSSTPRTYRCLYEPCPYWSKRESNCKQHMEKAHNWEYVRSKSKGKRSTPQAKEAVDDNAAGSNDGVTPAGGNHGASAEPALTDPCPFRSGDFVLYDGDDQADAIGEDDSFYSHRPEPQPMADAYLPWTSPMTRLKKAEGFIERFSQTYKGTQEGQDTPMSGCSSAPGSALSPLVYPGAHQYPPRPGAHGSMIKVESPVLTLDSVFPGNSKYESIDGALFEPKQDPDVAPPGASDAGQGAPLHLPKGSGTFQRGNSNSDNDCIPRKKQRPSPVEDFTDTSMPDIFRFAHPEIYDKSRRDRYSPCHTVHREISTLVRHLSRPAHRLKVTERYIASFDVEDPNYQHPRAGVCRICWQSFDNRSAFEAHVAAPCQKVSKGKREKWRVLFESFAPLRDSVNDASHGFDAVQNLAATEMDLCEPNHDLPETAAVPPVSVPVPTGFSAPSLDLPSDDGAVHVVPASELARLQREHQALRQRNEQLERMAQALLIRRMYQENLKIPAGSFPGVTPTSSAHNCQLGAEAETPDRDSLLQHMDSQSTDVDVHAFLAEISDAGQTLNKTQYGSTMAVPCRSTIHRVPPSPPTQLADYPDNGGNQPDNLKQKAMPPPSIADSGYCTEQRRGSLATLPNVGSEDAAAAPTGSLIPSSMAEMPEKAGVEETASLFAHGGCFATNNSQPGFMADQDMADYDYADPSYDIFYQDSMLQSRLSPTGFAFDCPLQTD</sequence>
<dbReference type="InterPro" id="IPR013087">
    <property type="entry name" value="Znf_C2H2_type"/>
</dbReference>
<dbReference type="EMBL" id="JAZGUE010000001">
    <property type="protein sequence ID" value="KAL2271643.1"/>
    <property type="molecule type" value="Genomic_DNA"/>
</dbReference>
<evidence type="ECO:0000313" key="10">
    <source>
        <dbReference type="Proteomes" id="UP001600064"/>
    </source>
</evidence>
<feature type="compositionally biased region" description="Polar residues" evidence="7">
    <location>
        <begin position="321"/>
        <end position="332"/>
    </location>
</feature>
<feature type="region of interest" description="Disordered" evidence="7">
    <location>
        <begin position="697"/>
        <end position="716"/>
    </location>
</feature>
<feature type="region of interest" description="Disordered" evidence="7">
    <location>
        <begin position="113"/>
        <end position="157"/>
    </location>
</feature>
<evidence type="ECO:0000256" key="5">
    <source>
        <dbReference type="PROSITE-ProRule" id="PRU00042"/>
    </source>
</evidence>
<dbReference type="PANTHER" id="PTHR19818:SF159">
    <property type="entry name" value="C2H2-TYPE DOMAIN-CONTAINING PROTEIN"/>
    <property type="match status" value="1"/>
</dbReference>
<evidence type="ECO:0000256" key="3">
    <source>
        <dbReference type="ARBA" id="ARBA00022771"/>
    </source>
</evidence>
<dbReference type="PROSITE" id="PS50157">
    <property type="entry name" value="ZINC_FINGER_C2H2_2"/>
    <property type="match status" value="1"/>
</dbReference>
<dbReference type="PANTHER" id="PTHR19818">
    <property type="entry name" value="ZINC FINGER PROTEIN ZIC AND GLI"/>
    <property type="match status" value="1"/>
</dbReference>
<accession>A0ABR4DMU1</accession>
<keyword evidence="3 5" id="KW-0863">Zinc-finger</keyword>
<name>A0ABR4DMU1_9PEZI</name>
<dbReference type="RefSeq" id="XP_070870367.1">
    <property type="nucleotide sequence ID" value="XM_071007127.1"/>
</dbReference>
<dbReference type="SUPFAM" id="SSF57667">
    <property type="entry name" value="beta-beta-alpha zinc fingers"/>
    <property type="match status" value="1"/>
</dbReference>
<reference evidence="9 10" key="1">
    <citation type="journal article" date="2024" name="Commun. Biol.">
        <title>Comparative genomic analysis of thermophilic fungi reveals convergent evolutionary adaptations and gene losses.</title>
        <authorList>
            <person name="Steindorff A.S."/>
            <person name="Aguilar-Pontes M.V."/>
            <person name="Robinson A.J."/>
            <person name="Andreopoulos B."/>
            <person name="LaButti K."/>
            <person name="Kuo A."/>
            <person name="Mondo S."/>
            <person name="Riley R."/>
            <person name="Otillar R."/>
            <person name="Haridas S."/>
            <person name="Lipzen A."/>
            <person name="Grimwood J."/>
            <person name="Schmutz J."/>
            <person name="Clum A."/>
            <person name="Reid I.D."/>
            <person name="Moisan M.C."/>
            <person name="Butler G."/>
            <person name="Nguyen T.T.M."/>
            <person name="Dewar K."/>
            <person name="Conant G."/>
            <person name="Drula E."/>
            <person name="Henrissat B."/>
            <person name="Hansel C."/>
            <person name="Singer S."/>
            <person name="Hutchinson M.I."/>
            <person name="de Vries R.P."/>
            <person name="Natvig D.O."/>
            <person name="Powell A.J."/>
            <person name="Tsang A."/>
            <person name="Grigoriev I.V."/>
        </authorList>
    </citation>
    <scope>NUCLEOTIDE SEQUENCE [LARGE SCALE GENOMIC DNA]</scope>
    <source>
        <strain evidence="9 10">ATCC 22073</strain>
    </source>
</reference>